<keyword evidence="4" id="KW-0812">Transmembrane</keyword>
<evidence type="ECO:0000256" key="1">
    <source>
        <dbReference type="ARBA" id="ARBA00022553"/>
    </source>
</evidence>
<evidence type="ECO:0000256" key="2">
    <source>
        <dbReference type="RuleBase" id="RU000408"/>
    </source>
</evidence>
<dbReference type="InterPro" id="IPR011129">
    <property type="entry name" value="CSD"/>
</dbReference>
<evidence type="ECO:0000256" key="3">
    <source>
        <dbReference type="SAM" id="MobiDB-lite"/>
    </source>
</evidence>
<feature type="domain" description="CSD" evidence="5">
    <location>
        <begin position="5"/>
        <end position="70"/>
    </location>
</feature>
<dbReference type="CDD" id="cd04458">
    <property type="entry name" value="CSP_CDS"/>
    <property type="match status" value="1"/>
</dbReference>
<name>A0ABU5TMG3_9CYAN</name>
<keyword evidence="1" id="KW-0597">Phosphoprotein</keyword>
<accession>A0ABU5TMG3</accession>
<dbReference type="PANTHER" id="PTHR12962:SF1">
    <property type="entry name" value="COLD SHOCK DOMAIN-CONTAINING PROTEIN CG9705"/>
    <property type="match status" value="1"/>
</dbReference>
<dbReference type="RefSeq" id="WP_323262637.1">
    <property type="nucleotide sequence ID" value="NZ_JAYGIE010000089.1"/>
</dbReference>
<dbReference type="InterPro" id="IPR052069">
    <property type="entry name" value="Ca-reg_mRNA-binding_domain"/>
</dbReference>
<dbReference type="InterPro" id="IPR012340">
    <property type="entry name" value="NA-bd_OB-fold"/>
</dbReference>
<keyword evidence="4" id="KW-1133">Transmembrane helix</keyword>
<dbReference type="PANTHER" id="PTHR12962">
    <property type="entry name" value="CALCIUM-REGULATED HEAT STABLE PROTEIN CRHSP-24-RELATED"/>
    <property type="match status" value="1"/>
</dbReference>
<dbReference type="InterPro" id="IPR019844">
    <property type="entry name" value="CSD_CS"/>
</dbReference>
<comment type="caution">
    <text evidence="6">The sequence shown here is derived from an EMBL/GenBank/DDBJ whole genome shotgun (WGS) entry which is preliminary data.</text>
</comment>
<dbReference type="SUPFAM" id="SSF50249">
    <property type="entry name" value="Nucleic acid-binding proteins"/>
    <property type="match status" value="1"/>
</dbReference>
<keyword evidence="4" id="KW-0472">Membrane</keyword>
<dbReference type="PROSITE" id="PS00352">
    <property type="entry name" value="CSD_1"/>
    <property type="match status" value="1"/>
</dbReference>
<evidence type="ECO:0000256" key="4">
    <source>
        <dbReference type="SAM" id="Phobius"/>
    </source>
</evidence>
<feature type="region of interest" description="Disordered" evidence="3">
    <location>
        <begin position="68"/>
        <end position="108"/>
    </location>
</feature>
<reference evidence="6 7" key="1">
    <citation type="submission" date="2023-12" db="EMBL/GenBank/DDBJ databases">
        <title>Baltic Sea Cyanobacteria.</title>
        <authorList>
            <person name="Delbaje E."/>
            <person name="Fewer D.P."/>
            <person name="Shishido T.K."/>
        </authorList>
    </citation>
    <scope>NUCLEOTIDE SEQUENCE [LARGE SCALE GENOMIC DNA]</scope>
    <source>
        <strain evidence="6 7">UHCC 0370</strain>
    </source>
</reference>
<comment type="subcellular location">
    <subcellularLocation>
        <location evidence="2">Cytoplasm</location>
    </subcellularLocation>
</comment>
<evidence type="ECO:0000313" key="6">
    <source>
        <dbReference type="EMBL" id="MEA5479400.1"/>
    </source>
</evidence>
<gene>
    <name evidence="6" type="ORF">VB774_17400</name>
</gene>
<dbReference type="PROSITE" id="PS51857">
    <property type="entry name" value="CSD_2"/>
    <property type="match status" value="1"/>
</dbReference>
<dbReference type="EMBL" id="JAYGIE010000089">
    <property type="protein sequence ID" value="MEA5479400.1"/>
    <property type="molecule type" value="Genomic_DNA"/>
</dbReference>
<keyword evidence="7" id="KW-1185">Reference proteome</keyword>
<evidence type="ECO:0000259" key="5">
    <source>
        <dbReference type="PROSITE" id="PS51857"/>
    </source>
</evidence>
<dbReference type="InterPro" id="IPR002059">
    <property type="entry name" value="CSP_DNA-bd"/>
</dbReference>
<protein>
    <submittedName>
        <fullName evidence="6">Cold shock domain-containing protein</fullName>
    </submittedName>
</protein>
<evidence type="ECO:0000313" key="7">
    <source>
        <dbReference type="Proteomes" id="UP001301388"/>
    </source>
</evidence>
<feature type="transmembrane region" description="Helical" evidence="4">
    <location>
        <begin position="114"/>
        <end position="134"/>
    </location>
</feature>
<dbReference type="Proteomes" id="UP001301388">
    <property type="component" value="Unassembled WGS sequence"/>
</dbReference>
<dbReference type="Pfam" id="PF00313">
    <property type="entry name" value="CSD"/>
    <property type="match status" value="1"/>
</dbReference>
<proteinExistence type="predicted"/>
<feature type="compositionally biased region" description="Polar residues" evidence="3">
    <location>
        <begin position="68"/>
        <end position="106"/>
    </location>
</feature>
<sequence length="218" mass="23916">MQSFPHQGQLTTWKDDRGFGFIKPDDGSKEVFLHISVLKGASRRPIVGDTIFYEKVTEENGKIRASKASIQGVLNQPTGSNQRLRNSNQTSNRQSPATLTSRSKPSNKQESRKVIFGLLGMGLAISLSLSGIFARSRFSNNSKQAATSPETFVNSQNTATASQNCNIKGNISVSSGSKLYHLPNMEDYAITNIDVSKGERWFCTEAEAIANGWKKAPR</sequence>
<dbReference type="Gene3D" id="2.40.50.140">
    <property type="entry name" value="Nucleic acid-binding proteins"/>
    <property type="match status" value="1"/>
</dbReference>
<organism evidence="6 7">
    <name type="scientific">Pseudanabaena galeata UHCC 0370</name>
    <dbReference type="NCBI Taxonomy" id="3110310"/>
    <lineage>
        <taxon>Bacteria</taxon>
        <taxon>Bacillati</taxon>
        <taxon>Cyanobacteriota</taxon>
        <taxon>Cyanophyceae</taxon>
        <taxon>Pseudanabaenales</taxon>
        <taxon>Pseudanabaenaceae</taxon>
        <taxon>Pseudanabaena</taxon>
    </lineage>
</organism>
<dbReference type="SMART" id="SM00357">
    <property type="entry name" value="CSP"/>
    <property type="match status" value="1"/>
</dbReference>